<evidence type="ECO:0000256" key="8">
    <source>
        <dbReference type="PIRNR" id="PIRNR000124"/>
    </source>
</evidence>
<dbReference type="Gene3D" id="3.40.50.720">
    <property type="entry name" value="NAD(P)-binding Rossmann-like Domain"/>
    <property type="match status" value="2"/>
</dbReference>
<dbReference type="InterPro" id="IPR017476">
    <property type="entry name" value="UDP-Glc/GDP-Man"/>
</dbReference>
<dbReference type="EMBL" id="CP040973">
    <property type="protein sequence ID" value="QDC61819.1"/>
    <property type="molecule type" value="Genomic_DNA"/>
</dbReference>
<sequence>MKITVVGTGYVGLVGAACLAEVGNHVLGLDVNAEKIRILKEGGIPIHEPGLLEIVRRNVENGRLSFTTNIEEAVHFGEVQFIAVGTPPDEDGSADLQYVTEAARNIGRFMTSEKVIVDKSTVPIGTGDKVRAAVTEELKKRNVDIHYSVVSNPEFLKEGAAVEDFMRPDRIVIGTEDPKAIEVMKQVYAPFQRNHERLVVTNLRSAELIKYAANSMLATRISFMNELANLAEIVGADIEMVRQGIGSDPRIGYHFLYPGCGYGGSCFPKDVKALIKTAKDVAGFDLKLLKAVEEVNDLQKFVLPKKIKKQFGESLKGKHFALWGLAFKPNTDDMREASSRVLIDELIKVGATITAYDPVAMDEGKRIFKDEKNITFADTQDEALKNADALIIVTEWTEFRSPDFALIKASLKSPMIFDGRNLYDPKAVRALGFNYFPIGR</sequence>
<name>A0ABX5VVJ5_9PROT</name>
<dbReference type="PANTHER" id="PTHR43750:SF3">
    <property type="entry name" value="UDP-GLUCOSE 6-DEHYDROGENASE TUAD"/>
    <property type="match status" value="1"/>
</dbReference>
<comment type="catalytic activity">
    <reaction evidence="7 8">
        <text>UDP-alpha-D-glucose + 2 NAD(+) + H2O = UDP-alpha-D-glucuronate + 2 NADH + 3 H(+)</text>
        <dbReference type="Rhea" id="RHEA:23596"/>
        <dbReference type="ChEBI" id="CHEBI:15377"/>
        <dbReference type="ChEBI" id="CHEBI:15378"/>
        <dbReference type="ChEBI" id="CHEBI:57540"/>
        <dbReference type="ChEBI" id="CHEBI:57945"/>
        <dbReference type="ChEBI" id="CHEBI:58052"/>
        <dbReference type="ChEBI" id="CHEBI:58885"/>
        <dbReference type="EC" id="1.1.1.22"/>
    </reaction>
</comment>
<dbReference type="InterPro" id="IPR001732">
    <property type="entry name" value="UDP-Glc/GDP-Man_DH_N"/>
</dbReference>
<dbReference type="SUPFAM" id="SSF48179">
    <property type="entry name" value="6-phosphogluconate dehydrogenase C-terminal domain-like"/>
    <property type="match status" value="1"/>
</dbReference>
<dbReference type="InterPro" id="IPR036220">
    <property type="entry name" value="UDP-Glc/GDP-Man_DH_C_sf"/>
</dbReference>
<dbReference type="PANTHER" id="PTHR43750">
    <property type="entry name" value="UDP-GLUCOSE 6-DEHYDROGENASE TUAD"/>
    <property type="match status" value="1"/>
</dbReference>
<keyword evidence="6 8" id="KW-0520">NAD</keyword>
<evidence type="ECO:0000256" key="1">
    <source>
        <dbReference type="ARBA" id="ARBA00004701"/>
    </source>
</evidence>
<dbReference type="Pfam" id="PF03721">
    <property type="entry name" value="UDPG_MGDP_dh_N"/>
    <property type="match status" value="1"/>
</dbReference>
<dbReference type="EC" id="1.1.1.22" evidence="3 8"/>
<evidence type="ECO:0000256" key="2">
    <source>
        <dbReference type="ARBA" id="ARBA00006601"/>
    </source>
</evidence>
<dbReference type="PIRSF" id="PIRSF000124">
    <property type="entry name" value="UDPglc_GDPman_dh"/>
    <property type="match status" value="1"/>
</dbReference>
<proteinExistence type="inferred from homology"/>
<keyword evidence="11" id="KW-1185">Reference proteome</keyword>
<evidence type="ECO:0000256" key="3">
    <source>
        <dbReference type="ARBA" id="ARBA00012954"/>
    </source>
</evidence>
<dbReference type="PIRSF" id="PIRSF500134">
    <property type="entry name" value="UDPglc_DH_bac"/>
    <property type="match status" value="1"/>
</dbReference>
<dbReference type="InterPro" id="IPR036291">
    <property type="entry name" value="NAD(P)-bd_dom_sf"/>
</dbReference>
<gene>
    <name evidence="10" type="ORF">FIT74_06730</name>
</gene>
<keyword evidence="5 8" id="KW-0560">Oxidoreductase</keyword>
<dbReference type="Pfam" id="PF03720">
    <property type="entry name" value="UDPG_MGDP_dh_C"/>
    <property type="match status" value="1"/>
</dbReference>
<dbReference type="SUPFAM" id="SSF52413">
    <property type="entry name" value="UDP-glucose/GDP-mannose dehydrogenase C-terminal domain"/>
    <property type="match status" value="1"/>
</dbReference>
<dbReference type="SMART" id="SM00984">
    <property type="entry name" value="UDPG_MGDP_dh_C"/>
    <property type="match status" value="1"/>
</dbReference>
<dbReference type="RefSeq" id="WP_139874960.1">
    <property type="nucleotide sequence ID" value="NZ_CP040973.1"/>
</dbReference>
<dbReference type="Pfam" id="PF00984">
    <property type="entry name" value="UDPG_MGDP_dh"/>
    <property type="match status" value="1"/>
</dbReference>
<dbReference type="InterPro" id="IPR014027">
    <property type="entry name" value="UDP-Glc/GDP-Man_DH_C"/>
</dbReference>
<evidence type="ECO:0000259" key="9">
    <source>
        <dbReference type="SMART" id="SM00984"/>
    </source>
</evidence>
<dbReference type="Gene3D" id="1.20.5.100">
    <property type="entry name" value="Cytochrome c1, transmembrane anchor, C-terminal"/>
    <property type="match status" value="1"/>
</dbReference>
<evidence type="ECO:0000256" key="6">
    <source>
        <dbReference type="ARBA" id="ARBA00023027"/>
    </source>
</evidence>
<dbReference type="Proteomes" id="UP000312702">
    <property type="component" value="Chromosome"/>
</dbReference>
<comment type="similarity">
    <text evidence="2 8">Belongs to the UDP-glucose/GDP-mannose dehydrogenase family.</text>
</comment>
<protein>
    <recommendedName>
        <fullName evidence="4 8">UDP-glucose 6-dehydrogenase</fullName>
        <ecNumber evidence="3 8">1.1.1.22</ecNumber>
    </recommendedName>
</protein>
<reference evidence="10 11" key="1">
    <citation type="journal article" date="2019" name="ISME J.">
        <title>Evolution in action: habitat transition from sediment to the pelagial leads to genome streamlining in Methylophilaceae.</title>
        <authorList>
            <person name="Salcher M."/>
            <person name="Schaefle D."/>
            <person name="Kaspar M."/>
            <person name="Neuenschwander S.M."/>
            <person name="Ghai R."/>
        </authorList>
    </citation>
    <scope>NUCLEOTIDE SEQUENCE [LARGE SCALE GENOMIC DNA]</scope>
    <source>
        <strain evidence="10 11">MMS-VI-25</strain>
    </source>
</reference>
<feature type="domain" description="UDP-glucose/GDP-mannose dehydrogenase C-terminal" evidence="9">
    <location>
        <begin position="321"/>
        <end position="425"/>
    </location>
</feature>
<dbReference type="PROSITE" id="PS51257">
    <property type="entry name" value="PROKAR_LIPOPROTEIN"/>
    <property type="match status" value="1"/>
</dbReference>
<evidence type="ECO:0000313" key="10">
    <source>
        <dbReference type="EMBL" id="QDC61819.1"/>
    </source>
</evidence>
<accession>A0ABX5VVJ5</accession>
<dbReference type="InterPro" id="IPR014026">
    <property type="entry name" value="UDP-Glc/GDP-Man_DH_dimer"/>
</dbReference>
<evidence type="ECO:0000313" key="11">
    <source>
        <dbReference type="Proteomes" id="UP000312702"/>
    </source>
</evidence>
<evidence type="ECO:0000256" key="5">
    <source>
        <dbReference type="ARBA" id="ARBA00023002"/>
    </source>
</evidence>
<dbReference type="SUPFAM" id="SSF51735">
    <property type="entry name" value="NAD(P)-binding Rossmann-fold domains"/>
    <property type="match status" value="1"/>
</dbReference>
<organism evidence="10 11">
    <name type="scientific">Candidatus Methylopumilus universalis</name>
    <dbReference type="NCBI Taxonomy" id="2588536"/>
    <lineage>
        <taxon>Bacteria</taxon>
        <taxon>Pseudomonadati</taxon>
        <taxon>Pseudomonadota</taxon>
        <taxon>Betaproteobacteria</taxon>
        <taxon>Nitrosomonadales</taxon>
        <taxon>Methylophilaceae</taxon>
        <taxon>Candidatus Methylopumilus</taxon>
    </lineage>
</organism>
<dbReference type="InterPro" id="IPR028357">
    <property type="entry name" value="UDPglc_DH_bac"/>
</dbReference>
<comment type="pathway">
    <text evidence="1">Nucleotide-sugar biosynthesis; UDP-alpha-D-glucuronate biosynthesis; UDP-alpha-D-glucuronate from UDP-alpha-D-glucose: step 1/1.</text>
</comment>
<dbReference type="InterPro" id="IPR008927">
    <property type="entry name" value="6-PGluconate_DH-like_C_sf"/>
</dbReference>
<dbReference type="NCBIfam" id="TIGR03026">
    <property type="entry name" value="NDP-sugDHase"/>
    <property type="match status" value="1"/>
</dbReference>
<evidence type="ECO:0000256" key="4">
    <source>
        <dbReference type="ARBA" id="ARBA00015132"/>
    </source>
</evidence>
<evidence type="ECO:0000256" key="7">
    <source>
        <dbReference type="ARBA" id="ARBA00047473"/>
    </source>
</evidence>